<dbReference type="InterPro" id="IPR017755">
    <property type="entry name" value="N-carbamoylputrescine_amidase"/>
</dbReference>
<keyword evidence="1" id="KW-0378">Hydrolase</keyword>
<sequence>MSIEQQANEVTVAAIQCPLGGSRAQNVERVIGWVREAAKRGANVVLPSELFEGPYFCCEEKERWFEEARAFEDNETVALFAKLAKELGIVIPISFFEKAGPGAYYNTVAMVDDGGNVLGCYRKSHIPDGPGYEEKFYFRPGDTGFKAWKTRFGTLGVGICWDQWYPECARAMTLLGAELLFYPTAIGSEPHAPELDTRDPWQRVMIGHAVANATPVIAANRIGHELTQTFYGSSFVADMRGDKVSELDRTTEGLVMATFDRQKIASYRASWGFFRDRRPELYGVLMTADGQHVVRAAGKV</sequence>
<dbReference type="AlphaFoldDB" id="A0A0F6WA79"/>
<dbReference type="InterPro" id="IPR036526">
    <property type="entry name" value="C-N_Hydrolase_sf"/>
</dbReference>
<feature type="domain" description="CN hydrolase" evidence="3">
    <location>
        <begin position="8"/>
        <end position="261"/>
    </location>
</feature>
<evidence type="ECO:0000259" key="3">
    <source>
        <dbReference type="PROSITE" id="PS50263"/>
    </source>
</evidence>
<dbReference type="STRING" id="927083.DB32_008542"/>
<dbReference type="PROSITE" id="PS50263">
    <property type="entry name" value="CN_HYDROLASE"/>
    <property type="match status" value="1"/>
</dbReference>
<proteinExistence type="inferred from homology"/>
<dbReference type="Proteomes" id="UP000034883">
    <property type="component" value="Chromosome"/>
</dbReference>
<dbReference type="NCBIfam" id="TIGR03381">
    <property type="entry name" value="agmatine_aguB"/>
    <property type="match status" value="1"/>
</dbReference>
<dbReference type="PANTHER" id="PTHR43674">
    <property type="entry name" value="NITRILASE C965.09-RELATED"/>
    <property type="match status" value="1"/>
</dbReference>
<reference evidence="4 5" key="1">
    <citation type="submission" date="2015-03" db="EMBL/GenBank/DDBJ databases">
        <title>Genome assembly of Sandaracinus amylolyticus DSM 53668.</title>
        <authorList>
            <person name="Sharma G."/>
            <person name="Subramanian S."/>
        </authorList>
    </citation>
    <scope>NUCLEOTIDE SEQUENCE [LARGE SCALE GENOMIC DNA]</scope>
    <source>
        <strain evidence="4 5">DSM 53668</strain>
    </source>
</reference>
<organism evidence="4 5">
    <name type="scientific">Sandaracinus amylolyticus</name>
    <dbReference type="NCBI Taxonomy" id="927083"/>
    <lineage>
        <taxon>Bacteria</taxon>
        <taxon>Pseudomonadati</taxon>
        <taxon>Myxococcota</taxon>
        <taxon>Polyangia</taxon>
        <taxon>Polyangiales</taxon>
        <taxon>Sandaracinaceae</taxon>
        <taxon>Sandaracinus</taxon>
    </lineage>
</organism>
<dbReference type="SUPFAM" id="SSF56317">
    <property type="entry name" value="Carbon-nitrogen hydrolase"/>
    <property type="match status" value="1"/>
</dbReference>
<name>A0A0F6WA79_9BACT</name>
<dbReference type="KEGG" id="samy:DB32_008542"/>
<dbReference type="Pfam" id="PF00795">
    <property type="entry name" value="CN_hydrolase"/>
    <property type="match status" value="1"/>
</dbReference>
<gene>
    <name evidence="4" type="ORF">DB32_008542</name>
</gene>
<comment type="similarity">
    <text evidence="2">Belongs to the carbon-nitrogen hydrolase superfamily.</text>
</comment>
<dbReference type="GO" id="GO:0050126">
    <property type="term" value="F:N-carbamoylputrescine amidase activity"/>
    <property type="evidence" value="ECO:0007669"/>
    <property type="project" value="InterPro"/>
</dbReference>
<accession>A0A0F6WA79</accession>
<dbReference type="OrthoDB" id="9811121at2"/>
<dbReference type="RefSeq" id="WP_053238265.1">
    <property type="nucleotide sequence ID" value="NZ_CP011125.1"/>
</dbReference>
<protein>
    <submittedName>
        <fullName evidence="4">N-carbamoylputrescine amidase</fullName>
    </submittedName>
</protein>
<dbReference type="GO" id="GO:0033388">
    <property type="term" value="P:putrescine biosynthetic process from arginine"/>
    <property type="evidence" value="ECO:0007669"/>
    <property type="project" value="TreeGrafter"/>
</dbReference>
<dbReference type="Gene3D" id="3.60.110.10">
    <property type="entry name" value="Carbon-nitrogen hydrolase"/>
    <property type="match status" value="1"/>
</dbReference>
<evidence type="ECO:0000313" key="4">
    <source>
        <dbReference type="EMBL" id="AKF11393.1"/>
    </source>
</evidence>
<dbReference type="PANTHER" id="PTHR43674:SF2">
    <property type="entry name" value="BETA-UREIDOPROPIONASE"/>
    <property type="match status" value="1"/>
</dbReference>
<evidence type="ECO:0000313" key="5">
    <source>
        <dbReference type="Proteomes" id="UP000034883"/>
    </source>
</evidence>
<evidence type="ECO:0000256" key="1">
    <source>
        <dbReference type="ARBA" id="ARBA00022801"/>
    </source>
</evidence>
<keyword evidence="5" id="KW-1185">Reference proteome</keyword>
<dbReference type="InterPro" id="IPR050345">
    <property type="entry name" value="Aliph_Amidase/BUP"/>
</dbReference>
<evidence type="ECO:0000256" key="2">
    <source>
        <dbReference type="ARBA" id="ARBA00034122"/>
    </source>
</evidence>
<dbReference type="CDD" id="cd07573">
    <property type="entry name" value="CPA"/>
    <property type="match status" value="1"/>
</dbReference>
<dbReference type="InterPro" id="IPR003010">
    <property type="entry name" value="C-N_Hydrolase"/>
</dbReference>
<dbReference type="EMBL" id="CP011125">
    <property type="protein sequence ID" value="AKF11393.1"/>
    <property type="molecule type" value="Genomic_DNA"/>
</dbReference>